<keyword evidence="3" id="KW-1185">Reference proteome</keyword>
<proteinExistence type="predicted"/>
<comment type="caution">
    <text evidence="2">The sequence shown here is derived from an EMBL/GenBank/DDBJ whole genome shotgun (WGS) entry which is preliminary data.</text>
</comment>
<reference evidence="3" key="1">
    <citation type="journal article" date="2019" name="Int. J. Syst. Evol. Microbiol.">
        <title>The Global Catalogue of Microorganisms (GCM) 10K type strain sequencing project: providing services to taxonomists for standard genome sequencing and annotation.</title>
        <authorList>
            <consortium name="The Broad Institute Genomics Platform"/>
            <consortium name="The Broad Institute Genome Sequencing Center for Infectious Disease"/>
            <person name="Wu L."/>
            <person name="Ma J."/>
        </authorList>
    </citation>
    <scope>NUCLEOTIDE SEQUENCE [LARGE SCALE GENOMIC DNA]</scope>
    <source>
        <strain evidence="3">JCM 17214</strain>
    </source>
</reference>
<gene>
    <name evidence="2" type="ORF">GCM10022406_37750</name>
</gene>
<name>A0ABP7NTW8_9BACT</name>
<evidence type="ECO:0000313" key="2">
    <source>
        <dbReference type="EMBL" id="GAA3952487.1"/>
    </source>
</evidence>
<organism evidence="2 3">
    <name type="scientific">Hymenobacter algoricola</name>
    <dbReference type="NCBI Taxonomy" id="486267"/>
    <lineage>
        <taxon>Bacteria</taxon>
        <taxon>Pseudomonadati</taxon>
        <taxon>Bacteroidota</taxon>
        <taxon>Cytophagia</taxon>
        <taxon>Cytophagales</taxon>
        <taxon>Hymenobacteraceae</taxon>
        <taxon>Hymenobacter</taxon>
    </lineage>
</organism>
<evidence type="ECO:0000313" key="3">
    <source>
        <dbReference type="Proteomes" id="UP001499909"/>
    </source>
</evidence>
<dbReference type="Proteomes" id="UP001499909">
    <property type="component" value="Unassembled WGS sequence"/>
</dbReference>
<evidence type="ECO:0000256" key="1">
    <source>
        <dbReference type="SAM" id="MobiDB-lite"/>
    </source>
</evidence>
<accession>A0ABP7NTW8</accession>
<feature type="region of interest" description="Disordered" evidence="1">
    <location>
        <begin position="1"/>
        <end position="23"/>
    </location>
</feature>
<sequence>MVTSPAFVGIGGKSPPTRLAGQGTQLPLLADGHAGQIGGHILHGSRIGSGRRGWRRYRGYGVYGNWSRGLLLFGGRGFLLRAAKSEKKQRQQPQNRVTHGKE</sequence>
<dbReference type="EMBL" id="BAABDH010000111">
    <property type="protein sequence ID" value="GAA3952487.1"/>
    <property type="molecule type" value="Genomic_DNA"/>
</dbReference>
<protein>
    <submittedName>
        <fullName evidence="2">Uncharacterized protein</fullName>
    </submittedName>
</protein>